<sequence>MRQLVFNHVRKIAKSIVLLDSRGFIVVIDLHETARSSVTVHRKATVPALIARVSTPKNVVTLGSVDQHQLLQEAKPKTTNVKHLKSGDEMTIDKSAPFISNIHDWYLRLGVGERVKEVDDVQDGD</sequence>
<dbReference type="GeneID" id="28959157"/>
<evidence type="ECO:0000313" key="2">
    <source>
        <dbReference type="Proteomes" id="UP000009097"/>
    </source>
</evidence>
<dbReference type="Proteomes" id="UP000009097">
    <property type="component" value="Unassembled WGS sequence"/>
</dbReference>
<protein>
    <submittedName>
        <fullName evidence="1">Uncharacterized protein</fullName>
    </submittedName>
</protein>
<proteinExistence type="predicted"/>
<dbReference type="EMBL" id="DS231698">
    <property type="protein sequence ID" value="KNA98708.1"/>
    <property type="molecule type" value="Genomic_DNA"/>
</dbReference>
<organism evidence="1 2">
    <name type="scientific">Fusarium oxysporum f. sp. lycopersici (strain 4287 / CBS 123668 / FGSC 9935 / NRRL 34936)</name>
    <name type="common">Fusarium vascular wilt of tomato</name>
    <dbReference type="NCBI Taxonomy" id="426428"/>
    <lineage>
        <taxon>Eukaryota</taxon>
        <taxon>Fungi</taxon>
        <taxon>Dikarya</taxon>
        <taxon>Ascomycota</taxon>
        <taxon>Pezizomycotina</taxon>
        <taxon>Sordariomycetes</taxon>
        <taxon>Hypocreomycetidae</taxon>
        <taxon>Hypocreales</taxon>
        <taxon>Nectriaceae</taxon>
        <taxon>Fusarium</taxon>
        <taxon>Fusarium oxysporum species complex</taxon>
    </lineage>
</organism>
<gene>
    <name evidence="1" type="ORF">FOXG_18451</name>
</gene>
<dbReference type="AlphaFoldDB" id="A0A0J9UH41"/>
<reference evidence="1" key="2">
    <citation type="journal article" date="2010" name="Nature">
        <title>Comparative genomics reveals mobile pathogenicity chromosomes in Fusarium.</title>
        <authorList>
            <person name="Ma L.J."/>
            <person name="van der Does H.C."/>
            <person name="Borkovich K.A."/>
            <person name="Coleman J.J."/>
            <person name="Daboussi M.J."/>
            <person name="Di Pietro A."/>
            <person name="Dufresne M."/>
            <person name="Freitag M."/>
            <person name="Grabherr M."/>
            <person name="Henrissat B."/>
            <person name="Houterman P.M."/>
            <person name="Kang S."/>
            <person name="Shim W.B."/>
            <person name="Woloshuk C."/>
            <person name="Xie X."/>
            <person name="Xu J.R."/>
            <person name="Antoniw J."/>
            <person name="Baker S.E."/>
            <person name="Bluhm B.H."/>
            <person name="Breakspear A."/>
            <person name="Brown D.W."/>
            <person name="Butchko R.A."/>
            <person name="Chapman S."/>
            <person name="Coulson R."/>
            <person name="Coutinho P.M."/>
            <person name="Danchin E.G."/>
            <person name="Diener A."/>
            <person name="Gale L.R."/>
            <person name="Gardiner D.M."/>
            <person name="Goff S."/>
            <person name="Hammond-Kosack K.E."/>
            <person name="Hilburn K."/>
            <person name="Hua-Van A."/>
            <person name="Jonkers W."/>
            <person name="Kazan K."/>
            <person name="Kodira C.D."/>
            <person name="Koehrsen M."/>
            <person name="Kumar L."/>
            <person name="Lee Y.H."/>
            <person name="Li L."/>
            <person name="Manners J.M."/>
            <person name="Miranda-Saavedra D."/>
            <person name="Mukherjee M."/>
            <person name="Park G."/>
            <person name="Park J."/>
            <person name="Park S.Y."/>
            <person name="Proctor R.H."/>
            <person name="Regev A."/>
            <person name="Ruiz-Roldan M.C."/>
            <person name="Sain D."/>
            <person name="Sakthikumar S."/>
            <person name="Sykes S."/>
            <person name="Schwartz D.C."/>
            <person name="Turgeon B.G."/>
            <person name="Wapinski I."/>
            <person name="Yoder O."/>
            <person name="Young S."/>
            <person name="Zeng Q."/>
            <person name="Zhou S."/>
            <person name="Galagan J."/>
            <person name="Cuomo C.A."/>
            <person name="Kistler H.C."/>
            <person name="Rep M."/>
        </authorList>
    </citation>
    <scope>NUCLEOTIDE SEQUENCE [LARGE SCALE GENOMIC DNA]</scope>
    <source>
        <strain evidence="1">4287</strain>
    </source>
</reference>
<name>A0A0J9UH41_FUSO4</name>
<accession>A0A0J9UH41</accession>
<evidence type="ECO:0000313" key="1">
    <source>
        <dbReference type="EMBL" id="KNA98708.1"/>
    </source>
</evidence>
<dbReference type="RefSeq" id="XP_018236754.1">
    <property type="nucleotide sequence ID" value="XM_018398531.1"/>
</dbReference>
<reference evidence="1" key="1">
    <citation type="submission" date="2007-04" db="EMBL/GenBank/DDBJ databases">
        <authorList>
            <consortium name="The Broad Institute Genome Sequencing Platform"/>
            <person name="Birren B."/>
            <person name="Lander E."/>
            <person name="Galagan J."/>
            <person name="Nusbaum C."/>
            <person name="Devon K."/>
            <person name="Ma L.-J."/>
            <person name="Jaffe D."/>
            <person name="Butler J."/>
            <person name="Alvarez P."/>
            <person name="Gnerre S."/>
            <person name="Grabherr M."/>
            <person name="Kleber M."/>
            <person name="Mauceli E."/>
            <person name="Brockman W."/>
            <person name="MacCallum I.A."/>
            <person name="Young S."/>
            <person name="LaButti K."/>
            <person name="DeCaprio D."/>
            <person name="Crawford M."/>
            <person name="Koehrsen M."/>
            <person name="Engels R."/>
            <person name="Montgomery P."/>
            <person name="Pearson M."/>
            <person name="Howarth C."/>
            <person name="Larson L."/>
            <person name="White J."/>
            <person name="O'Leary S."/>
            <person name="Kodira C."/>
            <person name="Zeng Q."/>
            <person name="Yandava C."/>
            <person name="Alvarado L."/>
            <person name="Kistler C."/>
            <person name="Shim W.-B."/>
            <person name="Kang S."/>
            <person name="Woloshuk C."/>
        </authorList>
    </citation>
    <scope>NUCLEOTIDE SEQUENCE</scope>
    <source>
        <strain evidence="1">4287</strain>
    </source>
</reference>
<dbReference type="KEGG" id="fox:FOXG_18451"/>
<dbReference type="VEuPathDB" id="FungiDB:FOXG_18451"/>